<protein>
    <submittedName>
        <fullName evidence="1">Uncharacterized protein</fullName>
    </submittedName>
</protein>
<dbReference type="Proteomes" id="UP001303473">
    <property type="component" value="Unassembled WGS sequence"/>
</dbReference>
<sequence length="220" mass="25388">MNTLLREFGEPPMALTDTRTAKFCVHLFNLSGKLLKGEWLSDVEVNTGIKMMTCGLHVINTTRMFFLKSENWRRNDGIEWTQSIIFNRWKTLYAKDPKTAEDALVQFTDHHIAWFLHRDGQRCMAVLRVPLRPSETLRWIKDNRSLESTTPQYASNMGLHMIKKYGGQVELYDGSFTSTGSASDRYPPSKAIENWVGCQSARQKFQRHAVRTTGHNIYVV</sequence>
<dbReference type="EMBL" id="MU853902">
    <property type="protein sequence ID" value="KAK3935886.1"/>
    <property type="molecule type" value="Genomic_DNA"/>
</dbReference>
<evidence type="ECO:0000313" key="1">
    <source>
        <dbReference type="EMBL" id="KAK3935886.1"/>
    </source>
</evidence>
<keyword evidence="2" id="KW-1185">Reference proteome</keyword>
<comment type="caution">
    <text evidence="1">The sequence shown here is derived from an EMBL/GenBank/DDBJ whole genome shotgun (WGS) entry which is preliminary data.</text>
</comment>
<reference evidence="2" key="1">
    <citation type="journal article" date="2023" name="Mol. Phylogenet. Evol.">
        <title>Genome-scale phylogeny and comparative genomics of the fungal order Sordariales.</title>
        <authorList>
            <person name="Hensen N."/>
            <person name="Bonometti L."/>
            <person name="Westerberg I."/>
            <person name="Brannstrom I.O."/>
            <person name="Guillou S."/>
            <person name="Cros-Aarteil S."/>
            <person name="Calhoun S."/>
            <person name="Haridas S."/>
            <person name="Kuo A."/>
            <person name="Mondo S."/>
            <person name="Pangilinan J."/>
            <person name="Riley R."/>
            <person name="LaButti K."/>
            <person name="Andreopoulos B."/>
            <person name="Lipzen A."/>
            <person name="Chen C."/>
            <person name="Yan M."/>
            <person name="Daum C."/>
            <person name="Ng V."/>
            <person name="Clum A."/>
            <person name="Steindorff A."/>
            <person name="Ohm R.A."/>
            <person name="Martin F."/>
            <person name="Silar P."/>
            <person name="Natvig D.O."/>
            <person name="Lalanne C."/>
            <person name="Gautier V."/>
            <person name="Ament-Velasquez S.L."/>
            <person name="Kruys A."/>
            <person name="Hutchinson M.I."/>
            <person name="Powell A.J."/>
            <person name="Barry K."/>
            <person name="Miller A.N."/>
            <person name="Grigoriev I.V."/>
            <person name="Debuchy R."/>
            <person name="Gladieux P."/>
            <person name="Hiltunen Thoren M."/>
            <person name="Johannesson H."/>
        </authorList>
    </citation>
    <scope>NUCLEOTIDE SEQUENCE [LARGE SCALE GENOMIC DNA]</scope>
    <source>
        <strain evidence="2">CBS 340.73</strain>
    </source>
</reference>
<accession>A0AAN6S124</accession>
<evidence type="ECO:0000313" key="2">
    <source>
        <dbReference type="Proteomes" id="UP001303473"/>
    </source>
</evidence>
<proteinExistence type="predicted"/>
<dbReference type="AlphaFoldDB" id="A0AAN6S124"/>
<organism evidence="1 2">
    <name type="scientific">Diplogelasinospora grovesii</name>
    <dbReference type="NCBI Taxonomy" id="303347"/>
    <lineage>
        <taxon>Eukaryota</taxon>
        <taxon>Fungi</taxon>
        <taxon>Dikarya</taxon>
        <taxon>Ascomycota</taxon>
        <taxon>Pezizomycotina</taxon>
        <taxon>Sordariomycetes</taxon>
        <taxon>Sordariomycetidae</taxon>
        <taxon>Sordariales</taxon>
        <taxon>Diplogelasinosporaceae</taxon>
        <taxon>Diplogelasinospora</taxon>
    </lineage>
</organism>
<gene>
    <name evidence="1" type="ORF">QBC46DRAFT_412582</name>
</gene>
<name>A0AAN6S124_9PEZI</name>